<accession>A0A7W6BSK8</accession>
<keyword evidence="3" id="KW-1185">Reference proteome</keyword>
<proteinExistence type="predicted"/>
<feature type="domain" description="SnoaL-like" evidence="1">
    <location>
        <begin position="15"/>
        <end position="111"/>
    </location>
</feature>
<dbReference type="OrthoDB" id="9799296at2"/>
<dbReference type="InterPro" id="IPR032710">
    <property type="entry name" value="NTF2-like_dom_sf"/>
</dbReference>
<dbReference type="AlphaFoldDB" id="A0A7W6BSK8"/>
<dbReference type="Gene3D" id="3.10.450.50">
    <property type="match status" value="1"/>
</dbReference>
<protein>
    <submittedName>
        <fullName evidence="2">Putative hydrolase of HD superfamily</fullName>
    </submittedName>
</protein>
<keyword evidence="2" id="KW-0378">Hydrolase</keyword>
<dbReference type="PIRSF" id="PIRSF030561">
    <property type="entry name" value="UCP030561"/>
    <property type="match status" value="1"/>
</dbReference>
<evidence type="ECO:0000313" key="2">
    <source>
        <dbReference type="EMBL" id="MBB3937268.1"/>
    </source>
</evidence>
<dbReference type="GO" id="GO:0016787">
    <property type="term" value="F:hydrolase activity"/>
    <property type="evidence" value="ECO:0007669"/>
    <property type="project" value="UniProtKB-KW"/>
</dbReference>
<organism evidence="2 3">
    <name type="scientific">Aureimonas phyllosphaerae</name>
    <dbReference type="NCBI Taxonomy" id="1166078"/>
    <lineage>
        <taxon>Bacteria</taxon>
        <taxon>Pseudomonadati</taxon>
        <taxon>Pseudomonadota</taxon>
        <taxon>Alphaproteobacteria</taxon>
        <taxon>Hyphomicrobiales</taxon>
        <taxon>Aurantimonadaceae</taxon>
        <taxon>Aureimonas</taxon>
    </lineage>
</organism>
<comment type="caution">
    <text evidence="2">The sequence shown here is derived from an EMBL/GenBank/DDBJ whole genome shotgun (WGS) entry which is preliminary data.</text>
</comment>
<evidence type="ECO:0000313" key="3">
    <source>
        <dbReference type="Proteomes" id="UP000531216"/>
    </source>
</evidence>
<dbReference type="EMBL" id="JACIDO010000008">
    <property type="protein sequence ID" value="MBB3937268.1"/>
    <property type="molecule type" value="Genomic_DNA"/>
</dbReference>
<dbReference type="Proteomes" id="UP000531216">
    <property type="component" value="Unassembled WGS sequence"/>
</dbReference>
<dbReference type="RefSeq" id="WP_090966723.1">
    <property type="nucleotide sequence ID" value="NZ_FOOA01000036.1"/>
</dbReference>
<name>A0A7W6BSK8_9HYPH</name>
<sequence>MNATVADATHPVQMQLKAYNARDIDSFMQWWSDDCLYYAFPNTLLASGTDAIRERHVERFREPDLRGTLLHRLSVGNMVIDHETVRRTFPEGVGEIDVVCIYEVENGQIAKAWFKMGAKRLLDL</sequence>
<dbReference type="InterPro" id="IPR008317">
    <property type="entry name" value="UCP030561"/>
</dbReference>
<dbReference type="Pfam" id="PF12680">
    <property type="entry name" value="SnoaL_2"/>
    <property type="match status" value="1"/>
</dbReference>
<reference evidence="2 3" key="1">
    <citation type="submission" date="2020-08" db="EMBL/GenBank/DDBJ databases">
        <title>Genomic Encyclopedia of Type Strains, Phase IV (KMG-IV): sequencing the most valuable type-strain genomes for metagenomic binning, comparative biology and taxonomic classification.</title>
        <authorList>
            <person name="Goeker M."/>
        </authorList>
    </citation>
    <scope>NUCLEOTIDE SEQUENCE [LARGE SCALE GENOMIC DNA]</scope>
    <source>
        <strain evidence="2 3">DSM 25024</strain>
    </source>
</reference>
<dbReference type="InterPro" id="IPR037401">
    <property type="entry name" value="SnoaL-like"/>
</dbReference>
<dbReference type="SUPFAM" id="SSF54427">
    <property type="entry name" value="NTF2-like"/>
    <property type="match status" value="1"/>
</dbReference>
<evidence type="ECO:0000259" key="1">
    <source>
        <dbReference type="Pfam" id="PF12680"/>
    </source>
</evidence>
<gene>
    <name evidence="2" type="ORF">GGR05_003434</name>
</gene>